<reference evidence="3" key="1">
    <citation type="submission" date="2023-05" db="EMBL/GenBank/DDBJ databases">
        <title>Nepenthes gracilis genome sequencing.</title>
        <authorList>
            <person name="Fukushima K."/>
        </authorList>
    </citation>
    <scope>NUCLEOTIDE SEQUENCE</scope>
    <source>
        <strain evidence="3">SING2019-196</strain>
    </source>
</reference>
<dbReference type="Proteomes" id="UP001279734">
    <property type="component" value="Unassembled WGS sequence"/>
</dbReference>
<comment type="caution">
    <text evidence="3">The sequence shown here is derived from an EMBL/GenBank/DDBJ whole genome shotgun (WGS) entry which is preliminary data.</text>
</comment>
<keyword evidence="4" id="KW-1185">Reference proteome</keyword>
<proteinExistence type="predicted"/>
<evidence type="ECO:0000256" key="2">
    <source>
        <dbReference type="SAM" id="SignalP"/>
    </source>
</evidence>
<organism evidence="3 4">
    <name type="scientific">Nepenthes gracilis</name>
    <name type="common">Slender pitcher plant</name>
    <dbReference type="NCBI Taxonomy" id="150966"/>
    <lineage>
        <taxon>Eukaryota</taxon>
        <taxon>Viridiplantae</taxon>
        <taxon>Streptophyta</taxon>
        <taxon>Embryophyta</taxon>
        <taxon>Tracheophyta</taxon>
        <taxon>Spermatophyta</taxon>
        <taxon>Magnoliopsida</taxon>
        <taxon>eudicotyledons</taxon>
        <taxon>Gunneridae</taxon>
        <taxon>Pentapetalae</taxon>
        <taxon>Caryophyllales</taxon>
        <taxon>Nepenthaceae</taxon>
        <taxon>Nepenthes</taxon>
    </lineage>
</organism>
<feature type="region of interest" description="Disordered" evidence="1">
    <location>
        <begin position="78"/>
        <end position="98"/>
    </location>
</feature>
<protein>
    <submittedName>
        <fullName evidence="3">Uncharacterized protein</fullName>
    </submittedName>
</protein>
<evidence type="ECO:0000313" key="4">
    <source>
        <dbReference type="Proteomes" id="UP001279734"/>
    </source>
</evidence>
<dbReference type="EMBL" id="BSYO01000036">
    <property type="protein sequence ID" value="GMH29684.1"/>
    <property type="molecule type" value="Genomic_DNA"/>
</dbReference>
<dbReference type="AlphaFoldDB" id="A0AAD3Y763"/>
<feature type="chain" id="PRO_5042128931" evidence="2">
    <location>
        <begin position="21"/>
        <end position="124"/>
    </location>
</feature>
<keyword evidence="2" id="KW-0732">Signal</keyword>
<feature type="compositionally biased region" description="Pro residues" evidence="1">
    <location>
        <begin position="78"/>
        <end position="89"/>
    </location>
</feature>
<name>A0AAD3Y763_NEPGR</name>
<gene>
    <name evidence="3" type="ORF">Nepgr_031527</name>
</gene>
<accession>A0AAD3Y763</accession>
<evidence type="ECO:0000313" key="3">
    <source>
        <dbReference type="EMBL" id="GMH29684.1"/>
    </source>
</evidence>
<evidence type="ECO:0000256" key="1">
    <source>
        <dbReference type="SAM" id="MobiDB-lite"/>
    </source>
</evidence>
<feature type="signal peptide" evidence="2">
    <location>
        <begin position="1"/>
        <end position="20"/>
    </location>
</feature>
<sequence length="124" mass="13363">MVSGFKSAIALLYLLHPSSANNHHCHNRRVLPYPLFPPGSSTCPATKLLTATFPALSPTTTQLSLLLNYRQIHFSLPTPAPSPPLPSPPQSASTTTSFPTFQSNISSLVLPQVLFLSHFPVSSN</sequence>